<comment type="similarity">
    <text evidence="2">Belongs to the major facilitator superfamily. Monocarboxylate porter (TC 2.A.1.13) family.</text>
</comment>
<comment type="subcellular location">
    <subcellularLocation>
        <location evidence="1">Membrane</location>
        <topology evidence="1">Multi-pass membrane protein</topology>
    </subcellularLocation>
</comment>
<feature type="transmembrane region" description="Helical" evidence="3">
    <location>
        <begin position="49"/>
        <end position="69"/>
    </location>
</feature>
<dbReference type="InterPro" id="IPR036259">
    <property type="entry name" value="MFS_trans_sf"/>
</dbReference>
<dbReference type="Gene3D" id="1.20.1250.20">
    <property type="entry name" value="MFS general substrate transporter like domains"/>
    <property type="match status" value="2"/>
</dbReference>
<dbReference type="PROSITE" id="PS50850">
    <property type="entry name" value="MFS"/>
    <property type="match status" value="1"/>
</dbReference>
<feature type="transmembrane region" description="Helical" evidence="3">
    <location>
        <begin position="14"/>
        <end position="37"/>
    </location>
</feature>
<evidence type="ECO:0000313" key="6">
    <source>
        <dbReference type="Proteomes" id="UP001320420"/>
    </source>
</evidence>
<protein>
    <recommendedName>
        <fullName evidence="4">Major facilitator superfamily (MFS) profile domain-containing protein</fullName>
    </recommendedName>
</protein>
<comment type="caution">
    <text evidence="5">The sequence shown here is derived from an EMBL/GenBank/DDBJ whole genome shotgun (WGS) entry which is preliminary data.</text>
</comment>
<dbReference type="InterPro" id="IPR011701">
    <property type="entry name" value="MFS"/>
</dbReference>
<name>A0AAN9UYB4_9PEZI</name>
<dbReference type="AlphaFoldDB" id="A0AAN9UYB4"/>
<gene>
    <name evidence="5" type="ORF">SLS62_000217</name>
</gene>
<proteinExistence type="inferred from homology"/>
<dbReference type="InterPro" id="IPR020846">
    <property type="entry name" value="MFS_dom"/>
</dbReference>
<feature type="transmembrane region" description="Helical" evidence="3">
    <location>
        <begin position="125"/>
        <end position="147"/>
    </location>
</feature>
<dbReference type="Proteomes" id="UP001320420">
    <property type="component" value="Unassembled WGS sequence"/>
</dbReference>
<dbReference type="EMBL" id="JAKJXP020000001">
    <property type="protein sequence ID" value="KAK7757839.1"/>
    <property type="molecule type" value="Genomic_DNA"/>
</dbReference>
<reference evidence="5 6" key="1">
    <citation type="submission" date="2024-02" db="EMBL/GenBank/DDBJ databases">
        <title>De novo assembly and annotation of 12 fungi associated with fruit tree decline syndrome in Ontario, Canada.</title>
        <authorList>
            <person name="Sulman M."/>
            <person name="Ellouze W."/>
            <person name="Ilyukhin E."/>
        </authorList>
    </citation>
    <scope>NUCLEOTIDE SEQUENCE [LARGE SCALE GENOMIC DNA]</scope>
    <source>
        <strain evidence="5 6">M11/M66-122</strain>
    </source>
</reference>
<feature type="transmembrane region" description="Helical" evidence="3">
    <location>
        <begin position="185"/>
        <end position="206"/>
    </location>
</feature>
<feature type="transmembrane region" description="Helical" evidence="3">
    <location>
        <begin position="81"/>
        <end position="101"/>
    </location>
</feature>
<feature type="domain" description="Major facilitator superfamily (MFS) profile" evidence="4">
    <location>
        <begin position="123"/>
        <end position="302"/>
    </location>
</feature>
<evidence type="ECO:0000259" key="4">
    <source>
        <dbReference type="PROSITE" id="PS50850"/>
    </source>
</evidence>
<keyword evidence="3" id="KW-0812">Transmembrane</keyword>
<sequence length="302" mass="32350">MDISFIGASFATELWHLLLSQGVAFGLGMGLCFVASVPIPPQYFTKRRSFANAIAASGSGFGGLCYSLSTNAMMARFGLPWTFRILAIICFVANGTASFFIRDRNASVGSVHVPFNWRLFKRPSFVLFEGWLFFSMLGYIILVFSIVDYCRSVGLSASEASLVGALFNMAQGLGRPVIGLSSDRVGRLNISMLCTLAGSLLSLFFWIFGATSLAGCIVFALLDGIVAGVMWATLAPVCAEVVGLAMIPSAMSMTWLVLVLPSTFAEVIGLSLKSSGPDTYLHVQIFTGVMYMASFASGMSNI</sequence>
<dbReference type="Pfam" id="PF07690">
    <property type="entry name" value="MFS_1"/>
    <property type="match status" value="1"/>
</dbReference>
<dbReference type="PANTHER" id="PTHR11360:SF315">
    <property type="entry name" value="TRANSPORTER MCH2-RELATED"/>
    <property type="match status" value="1"/>
</dbReference>
<feature type="transmembrane region" description="Helical" evidence="3">
    <location>
        <begin position="280"/>
        <end position="299"/>
    </location>
</feature>
<evidence type="ECO:0000256" key="1">
    <source>
        <dbReference type="ARBA" id="ARBA00004141"/>
    </source>
</evidence>
<feature type="transmembrane region" description="Helical" evidence="3">
    <location>
        <begin position="241"/>
        <end position="260"/>
    </location>
</feature>
<accession>A0AAN9UYB4</accession>
<dbReference type="SUPFAM" id="SSF103473">
    <property type="entry name" value="MFS general substrate transporter"/>
    <property type="match status" value="1"/>
</dbReference>
<organism evidence="5 6">
    <name type="scientific">Diatrype stigma</name>
    <dbReference type="NCBI Taxonomy" id="117547"/>
    <lineage>
        <taxon>Eukaryota</taxon>
        <taxon>Fungi</taxon>
        <taxon>Dikarya</taxon>
        <taxon>Ascomycota</taxon>
        <taxon>Pezizomycotina</taxon>
        <taxon>Sordariomycetes</taxon>
        <taxon>Xylariomycetidae</taxon>
        <taxon>Xylariales</taxon>
        <taxon>Diatrypaceae</taxon>
        <taxon>Diatrype</taxon>
    </lineage>
</organism>
<evidence type="ECO:0000313" key="5">
    <source>
        <dbReference type="EMBL" id="KAK7757839.1"/>
    </source>
</evidence>
<dbReference type="PANTHER" id="PTHR11360">
    <property type="entry name" value="MONOCARBOXYLATE TRANSPORTER"/>
    <property type="match status" value="1"/>
</dbReference>
<dbReference type="InterPro" id="IPR050327">
    <property type="entry name" value="Proton-linked_MCT"/>
</dbReference>
<keyword evidence="6" id="KW-1185">Reference proteome</keyword>
<evidence type="ECO:0000256" key="3">
    <source>
        <dbReference type="SAM" id="Phobius"/>
    </source>
</evidence>
<feature type="transmembrane region" description="Helical" evidence="3">
    <location>
        <begin position="153"/>
        <end position="173"/>
    </location>
</feature>
<feature type="transmembrane region" description="Helical" evidence="3">
    <location>
        <begin position="212"/>
        <end position="234"/>
    </location>
</feature>
<dbReference type="GO" id="GO:0016020">
    <property type="term" value="C:membrane"/>
    <property type="evidence" value="ECO:0007669"/>
    <property type="project" value="UniProtKB-SubCell"/>
</dbReference>
<keyword evidence="3" id="KW-1133">Transmembrane helix</keyword>
<dbReference type="GO" id="GO:0022857">
    <property type="term" value="F:transmembrane transporter activity"/>
    <property type="evidence" value="ECO:0007669"/>
    <property type="project" value="InterPro"/>
</dbReference>
<keyword evidence="3" id="KW-0472">Membrane</keyword>
<evidence type="ECO:0000256" key="2">
    <source>
        <dbReference type="ARBA" id="ARBA00006727"/>
    </source>
</evidence>